<dbReference type="Gene3D" id="3.90.79.10">
    <property type="entry name" value="Nucleoside Triphosphate Pyrophosphohydrolase"/>
    <property type="match status" value="1"/>
</dbReference>
<evidence type="ECO:0000313" key="3">
    <source>
        <dbReference type="Proteomes" id="UP000233750"/>
    </source>
</evidence>
<protein>
    <submittedName>
        <fullName evidence="2">8-oxo-dGTP diphosphatase</fullName>
    </submittedName>
    <submittedName>
        <fullName evidence="1">ADP-ribose pyrophosphatase</fullName>
    </submittedName>
</protein>
<keyword evidence="3" id="KW-1185">Reference proteome</keyword>
<dbReference type="EMBL" id="JACJHR010000021">
    <property type="protein sequence ID" value="MBB2500759.1"/>
    <property type="molecule type" value="Genomic_DNA"/>
</dbReference>
<reference evidence="2 3" key="1">
    <citation type="submission" date="2017-12" db="EMBL/GenBank/DDBJ databases">
        <title>Sequencing the genomes of 1000 Actinobacteria strains.</title>
        <authorList>
            <person name="Klenk H.-P."/>
        </authorList>
    </citation>
    <scope>NUCLEOTIDE SEQUENCE [LARGE SCALE GENOMIC DNA]</scope>
    <source>
        <strain evidence="2 3">DSM 45165</strain>
    </source>
</reference>
<name>A0A2N3WLJ4_9PSEU</name>
<reference evidence="1 4" key="2">
    <citation type="submission" date="2020-08" db="EMBL/GenBank/DDBJ databases">
        <title>Amycolatopsis echigonensis JCM 21831.</title>
        <authorList>
            <person name="Tedsree N."/>
            <person name="Kuncharoen N."/>
            <person name="Likhitwitayawuid K."/>
            <person name="Tanasupawat S."/>
        </authorList>
    </citation>
    <scope>NUCLEOTIDE SEQUENCE [LARGE SCALE GENOMIC DNA]</scope>
    <source>
        <strain evidence="1 4">JCM 21831</strain>
    </source>
</reference>
<dbReference type="EMBL" id="PJMY01000003">
    <property type="protein sequence ID" value="PKV94751.1"/>
    <property type="molecule type" value="Genomic_DNA"/>
</dbReference>
<accession>A0A8E2B2V2</accession>
<gene>
    <name evidence="2" type="ORF">ATK30_5634</name>
    <name evidence="1" type="ORF">H5411_16685</name>
</gene>
<organism evidence="2 3">
    <name type="scientific">Amycolatopsis echigonensis</name>
    <dbReference type="NCBI Taxonomy" id="2576905"/>
    <lineage>
        <taxon>Bacteria</taxon>
        <taxon>Bacillati</taxon>
        <taxon>Actinomycetota</taxon>
        <taxon>Actinomycetes</taxon>
        <taxon>Pseudonocardiales</taxon>
        <taxon>Pseudonocardiaceae</taxon>
        <taxon>Amycolatopsis</taxon>
    </lineage>
</organism>
<dbReference type="Proteomes" id="UP000233750">
    <property type="component" value="Unassembled WGS sequence"/>
</dbReference>
<dbReference type="Proteomes" id="UP000550260">
    <property type="component" value="Unassembled WGS sequence"/>
</dbReference>
<evidence type="ECO:0000313" key="1">
    <source>
        <dbReference type="EMBL" id="MBB2500759.1"/>
    </source>
</evidence>
<dbReference type="InterPro" id="IPR015797">
    <property type="entry name" value="NUDIX_hydrolase-like_dom_sf"/>
</dbReference>
<evidence type="ECO:0000313" key="4">
    <source>
        <dbReference type="Proteomes" id="UP000550260"/>
    </source>
</evidence>
<dbReference type="AlphaFoldDB" id="A0A2N3WLJ4"/>
<dbReference type="SUPFAM" id="SSF55811">
    <property type="entry name" value="Nudix"/>
    <property type="match status" value="1"/>
</dbReference>
<accession>A0A2N3WLJ4</accession>
<comment type="caution">
    <text evidence="2">The sequence shown here is derived from an EMBL/GenBank/DDBJ whole genome shotgun (WGS) entry which is preliminary data.</text>
</comment>
<sequence length="146" mass="15746">MNNNACRTPGPRVGTYALIGRDEDILFITDDTGAFVLPGGPVRDGEPVEQALRRTLRGQIDAAITGLDFCSVVEHEIDGGRHGSSSELAFLFDVTLADTDRITVHRPRTHRWAGEAEVSVLRPAAIAEVLAAGSLSADVPWRAWTP</sequence>
<dbReference type="RefSeq" id="WP_037359931.1">
    <property type="nucleotide sequence ID" value="NZ_JACJHR010000021.1"/>
</dbReference>
<evidence type="ECO:0000313" key="2">
    <source>
        <dbReference type="EMBL" id="PKV94751.1"/>
    </source>
</evidence>
<proteinExistence type="predicted"/>
<dbReference type="OrthoDB" id="9804442at2"/>